<gene>
    <name evidence="1" type="ORF">BDA99DRAFT_284069</name>
</gene>
<comment type="caution">
    <text evidence="1">The sequence shown here is derived from an EMBL/GenBank/DDBJ whole genome shotgun (WGS) entry which is preliminary data.</text>
</comment>
<reference evidence="1" key="2">
    <citation type="submission" date="2023-02" db="EMBL/GenBank/DDBJ databases">
        <authorList>
            <consortium name="DOE Joint Genome Institute"/>
            <person name="Mondo S.J."/>
            <person name="Chang Y."/>
            <person name="Wang Y."/>
            <person name="Ahrendt S."/>
            <person name="Andreopoulos W."/>
            <person name="Barry K."/>
            <person name="Beard J."/>
            <person name="Benny G.L."/>
            <person name="Blankenship S."/>
            <person name="Bonito G."/>
            <person name="Cuomo C."/>
            <person name="Desiro A."/>
            <person name="Gervers K.A."/>
            <person name="Hundley H."/>
            <person name="Kuo A."/>
            <person name="LaButti K."/>
            <person name="Lang B.F."/>
            <person name="Lipzen A."/>
            <person name="O'Donnell K."/>
            <person name="Pangilinan J."/>
            <person name="Reynolds N."/>
            <person name="Sandor L."/>
            <person name="Smith M.W."/>
            <person name="Tsang A."/>
            <person name="Grigoriev I.V."/>
            <person name="Stajich J.E."/>
            <person name="Spatafora J.W."/>
        </authorList>
    </citation>
    <scope>NUCLEOTIDE SEQUENCE</scope>
    <source>
        <strain evidence="1">RSA 2281</strain>
    </source>
</reference>
<dbReference type="Proteomes" id="UP001209540">
    <property type="component" value="Unassembled WGS sequence"/>
</dbReference>
<dbReference type="SUPFAM" id="SSF81383">
    <property type="entry name" value="F-box domain"/>
    <property type="match status" value="1"/>
</dbReference>
<dbReference type="EMBL" id="JAIXMP010000005">
    <property type="protein sequence ID" value="KAI9273094.1"/>
    <property type="molecule type" value="Genomic_DNA"/>
</dbReference>
<organism evidence="1 2">
    <name type="scientific">Phascolomyces articulosus</name>
    <dbReference type="NCBI Taxonomy" id="60185"/>
    <lineage>
        <taxon>Eukaryota</taxon>
        <taxon>Fungi</taxon>
        <taxon>Fungi incertae sedis</taxon>
        <taxon>Mucoromycota</taxon>
        <taxon>Mucoromycotina</taxon>
        <taxon>Mucoromycetes</taxon>
        <taxon>Mucorales</taxon>
        <taxon>Lichtheimiaceae</taxon>
        <taxon>Phascolomyces</taxon>
    </lineage>
</organism>
<dbReference type="AlphaFoldDB" id="A0AAD5PHF7"/>
<protein>
    <recommendedName>
        <fullName evidence="3">F-box domain-containing protein</fullName>
    </recommendedName>
</protein>
<sequence length="156" mass="18203">MGRLYMDQGYQNQAINVFNKGLEMVPRTNTQCQVLEQEKQLAEQRMNRPINFFVNAPYDIACCIIDQLIHKDLFTIVQCTRVSSSWRSLILDYPKPWRHIYADDGTTEASLRSCHIMPPIIHHAQHFGICPSQRNSKKCLELIQTKKTHQISILCW</sequence>
<proteinExistence type="predicted"/>
<name>A0AAD5PHF7_9FUNG</name>
<evidence type="ECO:0000313" key="2">
    <source>
        <dbReference type="Proteomes" id="UP001209540"/>
    </source>
</evidence>
<dbReference type="Gene3D" id="1.20.1280.50">
    <property type="match status" value="1"/>
</dbReference>
<dbReference type="InterPro" id="IPR036047">
    <property type="entry name" value="F-box-like_dom_sf"/>
</dbReference>
<reference evidence="1" key="1">
    <citation type="journal article" date="2022" name="IScience">
        <title>Evolution of zygomycete secretomes and the origins of terrestrial fungal ecologies.</title>
        <authorList>
            <person name="Chang Y."/>
            <person name="Wang Y."/>
            <person name="Mondo S."/>
            <person name="Ahrendt S."/>
            <person name="Andreopoulos W."/>
            <person name="Barry K."/>
            <person name="Beard J."/>
            <person name="Benny G.L."/>
            <person name="Blankenship S."/>
            <person name="Bonito G."/>
            <person name="Cuomo C."/>
            <person name="Desiro A."/>
            <person name="Gervers K.A."/>
            <person name="Hundley H."/>
            <person name="Kuo A."/>
            <person name="LaButti K."/>
            <person name="Lang B.F."/>
            <person name="Lipzen A."/>
            <person name="O'Donnell K."/>
            <person name="Pangilinan J."/>
            <person name="Reynolds N."/>
            <person name="Sandor L."/>
            <person name="Smith M.E."/>
            <person name="Tsang A."/>
            <person name="Grigoriev I.V."/>
            <person name="Stajich J.E."/>
            <person name="Spatafora J.W."/>
        </authorList>
    </citation>
    <scope>NUCLEOTIDE SEQUENCE</scope>
    <source>
        <strain evidence="1">RSA 2281</strain>
    </source>
</reference>
<evidence type="ECO:0000313" key="1">
    <source>
        <dbReference type="EMBL" id="KAI9273094.1"/>
    </source>
</evidence>
<keyword evidence="2" id="KW-1185">Reference proteome</keyword>
<accession>A0AAD5PHF7</accession>
<evidence type="ECO:0008006" key="3">
    <source>
        <dbReference type="Google" id="ProtNLM"/>
    </source>
</evidence>